<dbReference type="CDD" id="cd01878">
    <property type="entry name" value="HflX"/>
    <property type="match status" value="1"/>
</dbReference>
<dbReference type="InterPro" id="IPR032305">
    <property type="entry name" value="GTP-bd_M"/>
</dbReference>
<evidence type="ECO:0000313" key="11">
    <source>
        <dbReference type="EMBL" id="GCE27350.1"/>
    </source>
</evidence>
<keyword evidence="2 8" id="KW-0479">Metal-binding</keyword>
<dbReference type="Gene3D" id="3.40.50.11060">
    <property type="entry name" value="GTPase HflX, N-terminal domain"/>
    <property type="match status" value="1"/>
</dbReference>
<comment type="caution">
    <text evidence="11">The sequence shown here is derived from an EMBL/GenBank/DDBJ whole genome shotgun (WGS) entry which is preliminary data.</text>
</comment>
<keyword evidence="5 6" id="KW-0342">GTP-binding</keyword>
<keyword evidence="4 8" id="KW-0460">Magnesium</keyword>
<dbReference type="GO" id="GO:0005737">
    <property type="term" value="C:cytoplasm"/>
    <property type="evidence" value="ECO:0007669"/>
    <property type="project" value="UniProtKB-SubCell"/>
</dbReference>
<dbReference type="GO" id="GO:0046872">
    <property type="term" value="F:metal ion binding"/>
    <property type="evidence" value="ECO:0007669"/>
    <property type="project" value="UniProtKB-KW"/>
</dbReference>
<feature type="binding site" evidence="7">
    <location>
        <begin position="228"/>
        <end position="235"/>
    </location>
    <ligand>
        <name>GTP</name>
        <dbReference type="ChEBI" id="CHEBI:37565"/>
    </ligand>
</feature>
<evidence type="ECO:0000256" key="6">
    <source>
        <dbReference type="HAMAP-Rule" id="MF_00900"/>
    </source>
</evidence>
<evidence type="ECO:0000256" key="9">
    <source>
        <dbReference type="SAM" id="MobiDB-lite"/>
    </source>
</evidence>
<keyword evidence="3 6" id="KW-0547">Nucleotide-binding</keyword>
<dbReference type="InterPro" id="IPR025121">
    <property type="entry name" value="GTPase_HflX_N"/>
</dbReference>
<dbReference type="InterPro" id="IPR042108">
    <property type="entry name" value="GTPase_HflX_N_sf"/>
</dbReference>
<dbReference type="GO" id="GO:0003924">
    <property type="term" value="F:GTPase activity"/>
    <property type="evidence" value="ECO:0007669"/>
    <property type="project" value="UniProtKB-UniRule"/>
</dbReference>
<comment type="subunit">
    <text evidence="6">Monomer. Associates with the 50S ribosomal subunit.</text>
</comment>
<evidence type="ECO:0000256" key="8">
    <source>
        <dbReference type="PIRSR" id="PIRSR006809-2"/>
    </source>
</evidence>
<comment type="subcellular location">
    <subcellularLocation>
        <location evidence="6">Cytoplasm</location>
    </subcellularLocation>
    <text evidence="6">May associate with membranes.</text>
</comment>
<evidence type="ECO:0000256" key="3">
    <source>
        <dbReference type="ARBA" id="ARBA00022741"/>
    </source>
</evidence>
<evidence type="ECO:0000256" key="7">
    <source>
        <dbReference type="PIRSR" id="PIRSR006809-1"/>
    </source>
</evidence>
<feature type="region of interest" description="Disordered" evidence="9">
    <location>
        <begin position="423"/>
        <end position="479"/>
    </location>
</feature>
<gene>
    <name evidence="11" type="primary">hflX_2</name>
    <name evidence="6" type="synonym">hflX</name>
    <name evidence="11" type="ORF">KDA_28340</name>
</gene>
<keyword evidence="12" id="KW-1185">Reference proteome</keyword>
<dbReference type="NCBIfam" id="TIGR03156">
    <property type="entry name" value="GTP_HflX"/>
    <property type="match status" value="1"/>
</dbReference>
<feature type="compositionally biased region" description="Polar residues" evidence="9">
    <location>
        <begin position="1"/>
        <end position="15"/>
    </location>
</feature>
<dbReference type="FunFam" id="3.40.50.11060:FF:000001">
    <property type="entry name" value="GTPase HflX"/>
    <property type="match status" value="1"/>
</dbReference>
<evidence type="ECO:0000313" key="12">
    <source>
        <dbReference type="Proteomes" id="UP000287171"/>
    </source>
</evidence>
<dbReference type="Gene3D" id="3.40.50.300">
    <property type="entry name" value="P-loop containing nucleotide triphosphate hydrolases"/>
    <property type="match status" value="1"/>
</dbReference>
<dbReference type="PRINTS" id="PR00326">
    <property type="entry name" value="GTP1OBG"/>
</dbReference>
<dbReference type="Pfam" id="PF16360">
    <property type="entry name" value="GTP-bdg_M"/>
    <property type="match status" value="1"/>
</dbReference>
<dbReference type="FunFam" id="3.40.50.300:FF:000173">
    <property type="entry name" value="GTPase HflX"/>
    <property type="match status" value="1"/>
</dbReference>
<evidence type="ECO:0000256" key="1">
    <source>
        <dbReference type="ARBA" id="ARBA00022490"/>
    </source>
</evidence>
<comment type="cofactor">
    <cofactor evidence="8">
        <name>Mg(2+)</name>
        <dbReference type="ChEBI" id="CHEBI:18420"/>
    </cofactor>
</comment>
<dbReference type="RefSeq" id="WP_218027483.1">
    <property type="nucleotide sequence ID" value="NZ_BIFT01000001.1"/>
</dbReference>
<dbReference type="PANTHER" id="PTHR10229">
    <property type="entry name" value="GTP-BINDING PROTEIN HFLX"/>
    <property type="match status" value="1"/>
</dbReference>
<feature type="region of interest" description="Disordered" evidence="9">
    <location>
        <begin position="1"/>
        <end position="20"/>
    </location>
</feature>
<proteinExistence type="inferred from homology"/>
<dbReference type="EMBL" id="BIFT01000001">
    <property type="protein sequence ID" value="GCE27350.1"/>
    <property type="molecule type" value="Genomic_DNA"/>
</dbReference>
<name>A0A402B7S3_9CHLR</name>
<dbReference type="PANTHER" id="PTHR10229:SF0">
    <property type="entry name" value="GTP-BINDING PROTEIN 6-RELATED"/>
    <property type="match status" value="1"/>
</dbReference>
<evidence type="ECO:0000256" key="2">
    <source>
        <dbReference type="ARBA" id="ARBA00022723"/>
    </source>
</evidence>
<dbReference type="Pfam" id="PF13167">
    <property type="entry name" value="GTP-bdg_N"/>
    <property type="match status" value="1"/>
</dbReference>
<dbReference type="PROSITE" id="PS51705">
    <property type="entry name" value="G_HFLX"/>
    <property type="match status" value="1"/>
</dbReference>
<dbReference type="Pfam" id="PF01926">
    <property type="entry name" value="MMR_HSR1"/>
    <property type="match status" value="1"/>
</dbReference>
<evidence type="ECO:0000256" key="5">
    <source>
        <dbReference type="ARBA" id="ARBA00023134"/>
    </source>
</evidence>
<reference evidence="12" key="1">
    <citation type="submission" date="2018-12" db="EMBL/GenBank/DDBJ databases">
        <title>Tengunoibacter tsumagoiensis gen. nov., sp. nov., Dictyobacter kobayashii sp. nov., D. alpinus sp. nov., and D. joshuensis sp. nov. and description of Dictyobacteraceae fam. nov. within the order Ktedonobacterales isolated from Tengu-no-mugimeshi.</title>
        <authorList>
            <person name="Wang C.M."/>
            <person name="Zheng Y."/>
            <person name="Sakai Y."/>
            <person name="Toyoda A."/>
            <person name="Minakuchi Y."/>
            <person name="Abe K."/>
            <person name="Yokota A."/>
            <person name="Yabe S."/>
        </authorList>
    </citation>
    <scope>NUCLEOTIDE SEQUENCE [LARGE SCALE GENOMIC DNA]</scope>
    <source>
        <strain evidence="12">Uno16</strain>
    </source>
</reference>
<dbReference type="AlphaFoldDB" id="A0A402B7S3"/>
<feature type="compositionally biased region" description="Acidic residues" evidence="9">
    <location>
        <begin position="460"/>
        <end position="473"/>
    </location>
</feature>
<protein>
    <recommendedName>
        <fullName evidence="6">GTPase HflX</fullName>
    </recommendedName>
    <alternativeName>
        <fullName evidence="6">GTP-binding protein HflX</fullName>
    </alternativeName>
</protein>
<accession>A0A402B7S3</accession>
<dbReference type="GO" id="GO:0043022">
    <property type="term" value="F:ribosome binding"/>
    <property type="evidence" value="ECO:0007669"/>
    <property type="project" value="TreeGrafter"/>
</dbReference>
<evidence type="ECO:0000256" key="4">
    <source>
        <dbReference type="ARBA" id="ARBA00022842"/>
    </source>
</evidence>
<dbReference type="InterPro" id="IPR006073">
    <property type="entry name" value="GTP-bd"/>
</dbReference>
<dbReference type="Proteomes" id="UP000287171">
    <property type="component" value="Unassembled WGS sequence"/>
</dbReference>
<keyword evidence="1 6" id="KW-0963">Cytoplasm</keyword>
<comment type="similarity">
    <text evidence="6">Belongs to the TRAFAC class OBG-HflX-like GTPase superfamily. HflX GTPase family.</text>
</comment>
<dbReference type="InterPro" id="IPR027417">
    <property type="entry name" value="P-loop_NTPase"/>
</dbReference>
<feature type="binding site" evidence="7">
    <location>
        <begin position="275"/>
        <end position="278"/>
    </location>
    <ligand>
        <name>GTP</name>
        <dbReference type="ChEBI" id="CHEBI:37565"/>
    </ligand>
</feature>
<organism evidence="11 12">
    <name type="scientific">Dictyobacter alpinus</name>
    <dbReference type="NCBI Taxonomy" id="2014873"/>
    <lineage>
        <taxon>Bacteria</taxon>
        <taxon>Bacillati</taxon>
        <taxon>Chloroflexota</taxon>
        <taxon>Ktedonobacteria</taxon>
        <taxon>Ktedonobacterales</taxon>
        <taxon>Dictyobacteraceae</taxon>
        <taxon>Dictyobacter</taxon>
    </lineage>
</organism>
<dbReference type="SUPFAM" id="SSF52540">
    <property type="entry name" value="P-loop containing nucleoside triphosphate hydrolases"/>
    <property type="match status" value="1"/>
</dbReference>
<sequence>MPEHMSSQPRNNNDSNEQKPMRGLLADAPLRAILVSVETAETDWPLQESLDELEQLASTAGVQCVDRVVQKMDHPHPSTLLGSGKVKELGELLHAHDCDAVIFDLELRPNQHRNLERELDIQVLDRTALILIIFGQRARTREGRLQVELAQVEYDLPRLTRQWSHLSRQSGGGTNQRGEGEKQIEVDRRLLRRQKNLLEEELEQVRGQRQLHRERRKYAGAPVVALVGYTNAGKSTMLNRLAGSETLAEDKLFATLDPTTRRVRLAGGQEILFSDTVGFVQRLPTTLVAAFRATLEEVAEADLLVHVVDASHPHVQHQIEAVELVLEEIGGGGLPMVLALNKADLLPEDHQLELKGVAATLPKVEVSAMQGTGVDSLLRCISETLVAQFTALDVLIPYDHGELVAQFHQYGTIELEEYEEGGTHLRGHMPQNHSGPFMPFQIEAQPKKARLSKRAKQEELEQDADQPAEEPAQEESFVS</sequence>
<dbReference type="PIRSF" id="PIRSF006809">
    <property type="entry name" value="GTP-binding_hflX_prd"/>
    <property type="match status" value="1"/>
</dbReference>
<dbReference type="InterPro" id="IPR030394">
    <property type="entry name" value="G_HFLX_dom"/>
</dbReference>
<feature type="binding site" evidence="7">
    <location>
        <begin position="253"/>
        <end position="257"/>
    </location>
    <ligand>
        <name>GTP</name>
        <dbReference type="ChEBI" id="CHEBI:37565"/>
    </ligand>
</feature>
<dbReference type="HAMAP" id="MF_00900">
    <property type="entry name" value="GTPase_HflX"/>
    <property type="match status" value="1"/>
</dbReference>
<feature type="binding site" evidence="8">
    <location>
        <position position="235"/>
    </location>
    <ligand>
        <name>Mg(2+)</name>
        <dbReference type="ChEBI" id="CHEBI:18420"/>
    </ligand>
</feature>
<dbReference type="GO" id="GO:0005525">
    <property type="term" value="F:GTP binding"/>
    <property type="evidence" value="ECO:0007669"/>
    <property type="project" value="UniProtKB-UniRule"/>
</dbReference>
<feature type="region of interest" description="Disordered" evidence="9">
    <location>
        <begin position="165"/>
        <end position="184"/>
    </location>
</feature>
<comment type="function">
    <text evidence="6">GTPase that associates with the 50S ribosomal subunit and may have a role during protein synthesis or ribosome biogenesis.</text>
</comment>
<feature type="binding site" evidence="8">
    <location>
        <position position="255"/>
    </location>
    <ligand>
        <name>Mg(2+)</name>
        <dbReference type="ChEBI" id="CHEBI:18420"/>
    </ligand>
</feature>
<feature type="domain" description="Hflx-type G" evidence="10">
    <location>
        <begin position="222"/>
        <end position="389"/>
    </location>
</feature>
<dbReference type="Gene3D" id="6.10.250.2860">
    <property type="match status" value="1"/>
</dbReference>
<dbReference type="InterPro" id="IPR016496">
    <property type="entry name" value="GTPase_HflX"/>
</dbReference>
<feature type="binding site" evidence="7">
    <location>
        <begin position="341"/>
        <end position="344"/>
    </location>
    <ligand>
        <name>GTP</name>
        <dbReference type="ChEBI" id="CHEBI:37565"/>
    </ligand>
</feature>
<evidence type="ECO:0000259" key="10">
    <source>
        <dbReference type="PROSITE" id="PS51705"/>
    </source>
</evidence>